<dbReference type="Proteomes" id="UP000289792">
    <property type="component" value="Unassembled WGS sequence"/>
</dbReference>
<gene>
    <name evidence="1" type="ORF">ESZ48_12415</name>
</gene>
<reference evidence="1 2" key="1">
    <citation type="submission" date="2019-01" db="EMBL/GenBank/DDBJ databases">
        <title>Genome sequence of the Antarctic species Gelidibacter gilvus ACAM 158(T).</title>
        <authorList>
            <person name="Bowman J.P."/>
        </authorList>
    </citation>
    <scope>NUCLEOTIDE SEQUENCE [LARGE SCALE GENOMIC DNA]</scope>
    <source>
        <strain evidence="1 2">IC158</strain>
    </source>
</reference>
<name>A0A4Q0XE16_9FLAO</name>
<dbReference type="OrthoDB" id="928769at2"/>
<dbReference type="InterPro" id="IPR048031">
    <property type="entry name" value="ScyD/ScyE-like"/>
</dbReference>
<keyword evidence="2" id="KW-1185">Reference proteome</keyword>
<protein>
    <submittedName>
        <fullName evidence="1">ScyD/ScyE family protein</fullName>
    </submittedName>
</protein>
<evidence type="ECO:0000313" key="2">
    <source>
        <dbReference type="Proteomes" id="UP000289792"/>
    </source>
</evidence>
<dbReference type="AlphaFoldDB" id="A0A4Q0XE16"/>
<dbReference type="NCBIfam" id="NF033206">
    <property type="entry name" value="ScyE_fam"/>
    <property type="match status" value="1"/>
</dbReference>
<organism evidence="1 2">
    <name type="scientific">Gelidibacter gilvus</name>
    <dbReference type="NCBI Taxonomy" id="59602"/>
    <lineage>
        <taxon>Bacteria</taxon>
        <taxon>Pseudomonadati</taxon>
        <taxon>Bacteroidota</taxon>
        <taxon>Flavobacteriia</taxon>
        <taxon>Flavobacteriales</taxon>
        <taxon>Flavobacteriaceae</taxon>
        <taxon>Gelidibacter</taxon>
    </lineage>
</organism>
<dbReference type="Gene3D" id="2.120.10.30">
    <property type="entry name" value="TolB, C-terminal domain"/>
    <property type="match status" value="1"/>
</dbReference>
<accession>A0A4Q0XE16</accession>
<evidence type="ECO:0000313" key="1">
    <source>
        <dbReference type="EMBL" id="RXJ49415.1"/>
    </source>
</evidence>
<comment type="caution">
    <text evidence="1">The sequence shown here is derived from an EMBL/GenBank/DDBJ whole genome shotgun (WGS) entry which is preliminary data.</text>
</comment>
<dbReference type="RefSeq" id="WP_129017816.1">
    <property type="nucleotide sequence ID" value="NZ_SDDZ01000007.1"/>
</dbReference>
<dbReference type="SUPFAM" id="SSF101898">
    <property type="entry name" value="NHL repeat"/>
    <property type="match status" value="1"/>
</dbReference>
<proteinExistence type="predicted"/>
<dbReference type="EMBL" id="SDDZ01000007">
    <property type="protein sequence ID" value="RXJ49415.1"/>
    <property type="molecule type" value="Genomic_DNA"/>
</dbReference>
<dbReference type="InterPro" id="IPR011042">
    <property type="entry name" value="6-blade_b-propeller_TolB-like"/>
</dbReference>
<sequence length="359" mass="38341">MKNSKTYSVPSKMIMLISFMVLFFLYVGCDEDDDIVTTPELEIKEVASGLVGPMGIETDAKGNIWVTESGTAVPDADNDTHNNNGKVILITPDGQKYDAIVNLESYANVHSDELQGTVHILRDGEMLYVLSGNHLYQANISNFKPGDTPLDAGSLPSEDVFAIVSKLPLASNPDHDSHSYNLTKGPDGDLYIADAGANAIVHRKGANDYTILAEIPAIPNPLFPGMGGPTVQSVPTSILYDGNAFLVTSLTGFPFPAGEAIIYKISLSGEVSVYQKGLTMLVDIVEGDNSNRLVAQHASSFKPASGFAPNSGSLIWTNGTNTTVLADGLSQPVAIKQVDDHTWYVTTLGDGSVIKVTYQ</sequence>